<gene>
    <name evidence="1" type="ORF">FLX08_26615</name>
</gene>
<organism evidence="1 2">
    <name type="scientific">Microbispora hainanensis</name>
    <dbReference type="NCBI Taxonomy" id="568844"/>
    <lineage>
        <taxon>Bacteria</taxon>
        <taxon>Bacillati</taxon>
        <taxon>Actinomycetota</taxon>
        <taxon>Actinomycetes</taxon>
        <taxon>Streptosporangiales</taxon>
        <taxon>Streptosporangiaceae</taxon>
        <taxon>Microbispora</taxon>
    </lineage>
</organism>
<dbReference type="AlphaFoldDB" id="A0A544YMR5"/>
<protein>
    <submittedName>
        <fullName evidence="1">Uncharacterized protein</fullName>
    </submittedName>
</protein>
<dbReference type="Proteomes" id="UP000316541">
    <property type="component" value="Unassembled WGS sequence"/>
</dbReference>
<proteinExistence type="predicted"/>
<dbReference type="EMBL" id="VIRM01000037">
    <property type="protein sequence ID" value="TQS18059.1"/>
    <property type="molecule type" value="Genomic_DNA"/>
</dbReference>
<dbReference type="RefSeq" id="WP_142622531.1">
    <property type="nucleotide sequence ID" value="NZ_VIRM01000037.1"/>
</dbReference>
<evidence type="ECO:0000313" key="1">
    <source>
        <dbReference type="EMBL" id="TQS18059.1"/>
    </source>
</evidence>
<accession>A0A544YMR5</accession>
<evidence type="ECO:0000313" key="2">
    <source>
        <dbReference type="Proteomes" id="UP000316541"/>
    </source>
</evidence>
<reference evidence="1 2" key="1">
    <citation type="submission" date="2019-07" db="EMBL/GenBank/DDBJ databases">
        <title>Microbispora hainanensis DSM 45428.</title>
        <authorList>
            <person name="Thawai C."/>
        </authorList>
    </citation>
    <scope>NUCLEOTIDE SEQUENCE [LARGE SCALE GENOMIC DNA]</scope>
    <source>
        <strain evidence="1 2">DSM 45428</strain>
    </source>
</reference>
<sequence>MADESSEAYRSGFEAGTRIARKFPGLREHPMSTAYKSAWQTVAWFGGMEAGKLGYVPEHDQSAAHAFFEGFMTAAGDYDE</sequence>
<name>A0A544YMR5_9ACTN</name>
<comment type="caution">
    <text evidence="1">The sequence shown here is derived from an EMBL/GenBank/DDBJ whole genome shotgun (WGS) entry which is preliminary data.</text>
</comment>